<dbReference type="Proteomes" id="UP000306223">
    <property type="component" value="Unassembled WGS sequence"/>
</dbReference>
<dbReference type="AlphaFoldDB" id="A0A4U0QJW4"/>
<evidence type="ECO:0000256" key="1">
    <source>
        <dbReference type="SAM" id="MobiDB-lite"/>
    </source>
</evidence>
<protein>
    <submittedName>
        <fullName evidence="2">MobC family plasmid mobilization relaxosome protein</fullName>
    </submittedName>
</protein>
<evidence type="ECO:0000313" key="2">
    <source>
        <dbReference type="EMBL" id="TJZ82017.1"/>
    </source>
</evidence>
<feature type="region of interest" description="Disordered" evidence="1">
    <location>
        <begin position="44"/>
        <end position="80"/>
    </location>
</feature>
<comment type="caution">
    <text evidence="2">The sequence shown here is derived from an EMBL/GenBank/DDBJ whole genome shotgun (WGS) entry which is preliminary data.</text>
</comment>
<reference evidence="2 3" key="1">
    <citation type="submission" date="2019-04" db="EMBL/GenBank/DDBJ databases">
        <authorList>
            <person name="Li J."/>
        </authorList>
    </citation>
    <scope>NUCLEOTIDE SEQUENCE [LARGE SCALE GENOMIC DNA]</scope>
    <source>
        <strain evidence="2 3">CCTCC AB2016182</strain>
    </source>
</reference>
<dbReference type="Pfam" id="PF21983">
    <property type="entry name" value="NikA-like"/>
    <property type="match status" value="1"/>
</dbReference>
<proteinExistence type="predicted"/>
<sequence>MRMMFLPWGQECFFRKGRIQIVDLNPREQGSSTSTQRARRRLLCGRGDLRGDTPSNPGLRNRSLHRKGGTMPRKKTADPRSIFHLRLSQAERAEFDSKAQSASLTTAEFIRRACRDVVINSLAGKHAIAAEMRRRNFLLANIASNLNQVARHVNIHKDDADLLFVTAHLKSIDLNIRRSFGLPDTLFNRVSS</sequence>
<organism evidence="2 3">
    <name type="scientific">Paracoccus hibiscisoli</name>
    <dbReference type="NCBI Taxonomy" id="2023261"/>
    <lineage>
        <taxon>Bacteria</taxon>
        <taxon>Pseudomonadati</taxon>
        <taxon>Pseudomonadota</taxon>
        <taxon>Alphaproteobacteria</taxon>
        <taxon>Rhodobacterales</taxon>
        <taxon>Paracoccaceae</taxon>
        <taxon>Paracoccus</taxon>
    </lineage>
</organism>
<accession>A0A4U0QJW4</accession>
<evidence type="ECO:0000313" key="3">
    <source>
        <dbReference type="Proteomes" id="UP000306223"/>
    </source>
</evidence>
<dbReference type="EMBL" id="SUNH01000025">
    <property type="protein sequence ID" value="TJZ82017.1"/>
    <property type="molecule type" value="Genomic_DNA"/>
</dbReference>
<keyword evidence="3" id="KW-1185">Reference proteome</keyword>
<dbReference type="InterPro" id="IPR053842">
    <property type="entry name" value="NikA-like"/>
</dbReference>
<name>A0A4U0QJW4_9RHOB</name>
<feature type="compositionally biased region" description="Basic residues" evidence="1">
    <location>
        <begin position="62"/>
        <end position="74"/>
    </location>
</feature>
<gene>
    <name evidence="2" type="ORF">FA740_15775</name>
</gene>